<reference evidence="11" key="1">
    <citation type="journal article" date="2021" name="Mol. Ecol. Resour.">
        <title>Apolygus lucorum genome provides insights into omnivorousness and mesophyll feeding.</title>
        <authorList>
            <person name="Liu Y."/>
            <person name="Liu H."/>
            <person name="Wang H."/>
            <person name="Huang T."/>
            <person name="Liu B."/>
            <person name="Yang B."/>
            <person name="Yin L."/>
            <person name="Li B."/>
            <person name="Zhang Y."/>
            <person name="Zhang S."/>
            <person name="Jiang F."/>
            <person name="Zhang X."/>
            <person name="Ren Y."/>
            <person name="Wang B."/>
            <person name="Wang S."/>
            <person name="Lu Y."/>
            <person name="Wu K."/>
            <person name="Fan W."/>
            <person name="Wang G."/>
        </authorList>
    </citation>
    <scope>NUCLEOTIDE SEQUENCE</scope>
    <source>
        <strain evidence="11">12Hb</strain>
    </source>
</reference>
<gene>
    <name evidence="11" type="ORF">GE061_017108</name>
</gene>
<dbReference type="Pfam" id="PF23797">
    <property type="entry name" value="Beta-prop_ELP1_2nd"/>
    <property type="match status" value="1"/>
</dbReference>
<evidence type="ECO:0000313" key="12">
    <source>
        <dbReference type="Proteomes" id="UP000466442"/>
    </source>
</evidence>
<evidence type="ECO:0000256" key="5">
    <source>
        <dbReference type="ARBA" id="ARBA00022694"/>
    </source>
</evidence>
<feature type="compositionally biased region" description="Polar residues" evidence="6">
    <location>
        <begin position="791"/>
        <end position="808"/>
    </location>
</feature>
<dbReference type="GO" id="GO:0000049">
    <property type="term" value="F:tRNA binding"/>
    <property type="evidence" value="ECO:0007669"/>
    <property type="project" value="TreeGrafter"/>
</dbReference>
<dbReference type="InterPro" id="IPR056164">
    <property type="entry name" value="Beta-prop_ELP1_1st"/>
</dbReference>
<dbReference type="InterPro" id="IPR056169">
    <property type="entry name" value="HB_ELP1"/>
</dbReference>
<evidence type="ECO:0000259" key="9">
    <source>
        <dbReference type="Pfam" id="PF23925"/>
    </source>
</evidence>
<dbReference type="Pfam" id="PF23936">
    <property type="entry name" value="HB_ELP1"/>
    <property type="match status" value="1"/>
</dbReference>
<evidence type="ECO:0000256" key="4">
    <source>
        <dbReference type="ARBA" id="ARBA00022490"/>
    </source>
</evidence>
<feature type="domain" description="ELP1 first N-terminal beta-propeller" evidence="7">
    <location>
        <begin position="1"/>
        <end position="101"/>
    </location>
</feature>
<comment type="similarity">
    <text evidence="3">Belongs to the ELP1/IKA1 family.</text>
</comment>
<dbReference type="Proteomes" id="UP000466442">
    <property type="component" value="Unassembled WGS sequence"/>
</dbReference>
<dbReference type="AlphaFoldDB" id="A0A8S9XHU1"/>
<feature type="domain" description="ELP1 N-terminal second beta-propeller" evidence="8">
    <location>
        <begin position="142"/>
        <end position="383"/>
    </location>
</feature>
<dbReference type="EMBL" id="WIXP02000007">
    <property type="protein sequence ID" value="KAF6208650.1"/>
    <property type="molecule type" value="Genomic_DNA"/>
</dbReference>
<evidence type="ECO:0000256" key="3">
    <source>
        <dbReference type="ARBA" id="ARBA00006086"/>
    </source>
</evidence>
<dbReference type="InterPro" id="IPR056165">
    <property type="entry name" value="Beta-prop_ELP1_2nd"/>
</dbReference>
<evidence type="ECO:0000313" key="11">
    <source>
        <dbReference type="EMBL" id="KAF6208650.1"/>
    </source>
</evidence>
<dbReference type="Pfam" id="PF04762">
    <property type="entry name" value="Beta-prop_ELP1_1st"/>
    <property type="match status" value="1"/>
</dbReference>
<evidence type="ECO:0000256" key="1">
    <source>
        <dbReference type="ARBA" id="ARBA00004496"/>
    </source>
</evidence>
<dbReference type="GO" id="GO:0033588">
    <property type="term" value="C:elongator holoenzyme complex"/>
    <property type="evidence" value="ECO:0007669"/>
    <property type="project" value="InterPro"/>
</dbReference>
<dbReference type="GO" id="GO:0002926">
    <property type="term" value="P:tRNA wobble base 5-methoxycarbonylmethyl-2-thiouridinylation"/>
    <property type="evidence" value="ECO:0007669"/>
    <property type="project" value="TreeGrafter"/>
</dbReference>
<comment type="subcellular location">
    <subcellularLocation>
        <location evidence="1">Cytoplasm</location>
    </subcellularLocation>
</comment>
<keyword evidence="4" id="KW-0963">Cytoplasm</keyword>
<dbReference type="PANTHER" id="PTHR12747:SF0">
    <property type="entry name" value="ELONGATOR COMPLEX PROTEIN 1"/>
    <property type="match status" value="1"/>
</dbReference>
<comment type="pathway">
    <text evidence="2">tRNA modification; 5-methoxycarbonylmethyl-2-thiouridine-tRNA biosynthesis.</text>
</comment>
<evidence type="ECO:0008006" key="13">
    <source>
        <dbReference type="Google" id="ProtNLM"/>
    </source>
</evidence>
<dbReference type="Pfam" id="PF23925">
    <property type="entry name" value="A-sol_ELP1"/>
    <property type="match status" value="1"/>
</dbReference>
<proteinExistence type="inferred from homology"/>
<dbReference type="SUPFAM" id="SSF69322">
    <property type="entry name" value="Tricorn protease domain 2"/>
    <property type="match status" value="1"/>
</dbReference>
<evidence type="ECO:0000259" key="7">
    <source>
        <dbReference type="Pfam" id="PF04762"/>
    </source>
</evidence>
<evidence type="ECO:0000256" key="2">
    <source>
        <dbReference type="ARBA" id="ARBA00005043"/>
    </source>
</evidence>
<feature type="non-terminal residue" evidence="11">
    <location>
        <position position="1"/>
    </location>
</feature>
<feature type="domain" description="ELP1 alpha-solenoid" evidence="9">
    <location>
        <begin position="405"/>
        <end position="587"/>
    </location>
</feature>
<dbReference type="GO" id="GO:0005829">
    <property type="term" value="C:cytosol"/>
    <property type="evidence" value="ECO:0007669"/>
    <property type="project" value="TreeGrafter"/>
</dbReference>
<organism evidence="11 12">
    <name type="scientific">Apolygus lucorum</name>
    <name type="common">Small green plant bug</name>
    <name type="synonym">Lygocoris lucorum</name>
    <dbReference type="NCBI Taxonomy" id="248454"/>
    <lineage>
        <taxon>Eukaryota</taxon>
        <taxon>Metazoa</taxon>
        <taxon>Ecdysozoa</taxon>
        <taxon>Arthropoda</taxon>
        <taxon>Hexapoda</taxon>
        <taxon>Insecta</taxon>
        <taxon>Pterygota</taxon>
        <taxon>Neoptera</taxon>
        <taxon>Paraneoptera</taxon>
        <taxon>Hemiptera</taxon>
        <taxon>Heteroptera</taxon>
        <taxon>Panheteroptera</taxon>
        <taxon>Cimicomorpha</taxon>
        <taxon>Miridae</taxon>
        <taxon>Mirini</taxon>
        <taxon>Apolygus</taxon>
    </lineage>
</organism>
<evidence type="ECO:0000259" key="10">
    <source>
        <dbReference type="Pfam" id="PF23936"/>
    </source>
</evidence>
<dbReference type="InterPro" id="IPR006849">
    <property type="entry name" value="Elp1"/>
</dbReference>
<feature type="region of interest" description="Disordered" evidence="6">
    <location>
        <begin position="785"/>
        <end position="814"/>
    </location>
</feature>
<keyword evidence="12" id="KW-1185">Reference proteome</keyword>
<dbReference type="PANTHER" id="PTHR12747">
    <property type="entry name" value="ELONGATOR COMPLEX PROTEIN 1"/>
    <property type="match status" value="1"/>
</dbReference>
<feature type="domain" description="ELP1 three-helical bundle" evidence="10">
    <location>
        <begin position="734"/>
        <end position="887"/>
    </location>
</feature>
<dbReference type="InterPro" id="IPR056167">
    <property type="entry name" value="A-sol_ELP1"/>
</dbReference>
<evidence type="ECO:0000259" key="8">
    <source>
        <dbReference type="Pfam" id="PF23797"/>
    </source>
</evidence>
<comment type="caution">
    <text evidence="11">The sequence shown here is derived from an EMBL/GenBank/DDBJ whole genome shotgun (WGS) entry which is preliminary data.</text>
</comment>
<name>A0A8S9XHU1_APOLU</name>
<evidence type="ECO:0000256" key="6">
    <source>
        <dbReference type="SAM" id="MobiDB-lite"/>
    </source>
</evidence>
<dbReference type="OrthoDB" id="40048at2759"/>
<sequence>LEAPLSWRPQGNLISMVQQLPNKYVVAFMEKNGLKHYDFTLPAGMKVVDLSWNHDSQILCTTCYNEATNEYILLFWITQNYHWYLKQSFICSDKPLAVIWDSKRENRVKLALQNGSLHLLEFIWTVDHSGYSCSDDKSYVSVIDNERLLVTQFSAAVVPPPMAMWNLDLHSRISQVCYPLEHCQRSLAVISNTEIRIFSKDENANLTATKILRLPTEFHSKMLYSWVWTNENRFACLQSYSSGRTGLIVFNVSEETLTVHWTLTLAFPAIELMVAETKLIVGKTNGNYLEVSMLDQSLGTEKVVFPELCLEPVIFRDQLIGLSEVGRLYINSSHIASNITSFLVSYPFLIATTSLHTLLVLKFTDDNCEEISRRKLENGSKLVLTSGTFVVLQLPRGNLETIHPRALTFLSIGSLLDNQQYSEAVQLLRKNRILLDVCVDHDPDSFLKNVGTFVDQVDPQLLVILVSELSSKNVTSTTYSSFYDKARGVSDDKIDKVCSALLSEMEKPERSKDFTLAILSCLVKSKKMNEAIKLADSDQALQHLLFLVPVEKLYSYALEAYNLPAALKIAGKSQMDPKEYVPYLNTLREMDPHYMKFSIDKSLKKYSSALSHLASCGITREEECFAFINDHCLYREGLAIFGKNDERYKNARYFMANSFSRRGRLKKQDNYSKDEMTKLGESLYEQLMSAGSFKDAAQLSDLQLSDYDKCVESYTQAFMWDDALRVASTHNKDDLIDSKIKPRLTDYANCLLSDMTAKHETLLKYVDRIKIVRVEKANKPKFQEFGDDMSETSSVSTRSGTSHTSKSSKMTRKANRKLWSLKEGNPREEEALLSAMRELFLNAEKSIVEVKRVSGSLLYVEMDELAHRLQQKTKQWISCLQKSSPTIWPKDPNEEPTAAIDAMMRCAPEIHIPSNWELESVALSSSRAPAHVLT</sequence>
<keyword evidence="5" id="KW-0819">tRNA processing</keyword>
<protein>
    <recommendedName>
        <fullName evidence="13">Elongator complex protein 1</fullName>
    </recommendedName>
</protein>
<accession>A0A8S9XHU1</accession>